<feature type="transmembrane region" description="Helical" evidence="1">
    <location>
        <begin position="116"/>
        <end position="135"/>
    </location>
</feature>
<dbReference type="AlphaFoldDB" id="C8X1Z4"/>
<gene>
    <name evidence="2" type="ordered locus">Dret_1029</name>
</gene>
<dbReference type="NCBIfam" id="NF045723">
    <property type="entry name" value="memb_anch_TmcC"/>
    <property type="match status" value="1"/>
</dbReference>
<feature type="transmembrane region" description="Helical" evidence="1">
    <location>
        <begin position="147"/>
        <end position="164"/>
    </location>
</feature>
<reference evidence="2 3" key="2">
    <citation type="journal article" date="2010" name="Stand. Genomic Sci.">
        <title>Complete genome sequence of Desulfohalobium retbaense type strain (HR(100)).</title>
        <authorList>
            <person name="Spring S."/>
            <person name="Nolan M."/>
            <person name="Lapidus A."/>
            <person name="Glavina Del Rio T."/>
            <person name="Copeland A."/>
            <person name="Tice H."/>
            <person name="Cheng J.F."/>
            <person name="Lucas S."/>
            <person name="Land M."/>
            <person name="Chen F."/>
            <person name="Bruce D."/>
            <person name="Goodwin L."/>
            <person name="Pitluck S."/>
            <person name="Ivanova N."/>
            <person name="Mavromatis K."/>
            <person name="Mikhailova N."/>
            <person name="Pati A."/>
            <person name="Chen A."/>
            <person name="Palaniappan K."/>
            <person name="Hauser L."/>
            <person name="Chang Y.J."/>
            <person name="Jeffries C.D."/>
            <person name="Munk C."/>
            <person name="Kiss H."/>
            <person name="Chain P."/>
            <person name="Han C."/>
            <person name="Brettin T."/>
            <person name="Detter J.C."/>
            <person name="Schuler E."/>
            <person name="Goker M."/>
            <person name="Rohde M."/>
            <person name="Bristow J."/>
            <person name="Eisen J.A."/>
            <person name="Markowitz V."/>
            <person name="Hugenholtz P."/>
            <person name="Kyrpides N.C."/>
            <person name="Klenk H.P."/>
        </authorList>
    </citation>
    <scope>NUCLEOTIDE SEQUENCE [LARGE SCALE GENOMIC DNA]</scope>
    <source>
        <strain evidence="2 3">DSM 5692</strain>
    </source>
</reference>
<keyword evidence="1" id="KW-0472">Membrane</keyword>
<accession>C8X1Z4</accession>
<dbReference type="EMBL" id="CP001734">
    <property type="protein sequence ID" value="ACV68317.1"/>
    <property type="molecule type" value="Genomic_DNA"/>
</dbReference>
<dbReference type="OrthoDB" id="5450521at2"/>
<evidence type="ECO:0008006" key="4">
    <source>
        <dbReference type="Google" id="ProtNLM"/>
    </source>
</evidence>
<dbReference type="RefSeq" id="WP_015751468.1">
    <property type="nucleotide sequence ID" value="NC_013223.1"/>
</dbReference>
<dbReference type="STRING" id="485915.Dret_1029"/>
<feature type="transmembrane region" description="Helical" evidence="1">
    <location>
        <begin position="12"/>
        <end position="29"/>
    </location>
</feature>
<dbReference type="Gene3D" id="1.20.950.20">
    <property type="entry name" value="Transmembrane di-heme cytochromes, Chain C"/>
    <property type="match status" value="1"/>
</dbReference>
<feature type="transmembrane region" description="Helical" evidence="1">
    <location>
        <begin position="170"/>
        <end position="194"/>
    </location>
</feature>
<dbReference type="eggNOG" id="COG2181">
    <property type="taxonomic scope" value="Bacteria"/>
</dbReference>
<evidence type="ECO:0000313" key="2">
    <source>
        <dbReference type="EMBL" id="ACV68317.1"/>
    </source>
</evidence>
<proteinExistence type="predicted"/>
<evidence type="ECO:0000256" key="1">
    <source>
        <dbReference type="SAM" id="Phobius"/>
    </source>
</evidence>
<sequence length="219" mass="24865">MNTLYSFVAGPLAWAAWIIFLVGIVYKIYHYVSLAKQRDAMVFAHMSGYYGLRSIGKWIVPYVATNWRKNAVLTAVTFLFHICLLLAPIFLFAHMLLWKEAIGLSFPTLPDTVADVMTLIVIGCCIYFLVRRLTVPEVKYVTQISDWLLLAVVAAPFVTGFLAYHQVLNYNLFIILHIIAGEIMLVTIPFTRLFHMILGLVSRAYAGSEFGAVRHARDW</sequence>
<keyword evidence="1" id="KW-0812">Transmembrane</keyword>
<organism evidence="2 3">
    <name type="scientific">Desulfohalobium retbaense (strain ATCC 49708 / DSM 5692 / JCM 16813 / HR100)</name>
    <dbReference type="NCBI Taxonomy" id="485915"/>
    <lineage>
        <taxon>Bacteria</taxon>
        <taxon>Pseudomonadati</taxon>
        <taxon>Thermodesulfobacteriota</taxon>
        <taxon>Desulfovibrionia</taxon>
        <taxon>Desulfovibrionales</taxon>
        <taxon>Desulfohalobiaceae</taxon>
        <taxon>Desulfohalobium</taxon>
    </lineage>
</organism>
<keyword evidence="3" id="KW-1185">Reference proteome</keyword>
<keyword evidence="1" id="KW-1133">Transmembrane helix</keyword>
<dbReference type="SUPFAM" id="SSF103501">
    <property type="entry name" value="Respiratory nitrate reductase 1 gamma chain"/>
    <property type="match status" value="1"/>
</dbReference>
<dbReference type="KEGG" id="drt:Dret_1029"/>
<evidence type="ECO:0000313" key="3">
    <source>
        <dbReference type="Proteomes" id="UP000001052"/>
    </source>
</evidence>
<dbReference type="InterPro" id="IPR036197">
    <property type="entry name" value="NarG-like_sf"/>
</dbReference>
<feature type="transmembrane region" description="Helical" evidence="1">
    <location>
        <begin position="71"/>
        <end position="96"/>
    </location>
</feature>
<name>C8X1Z4_DESRD</name>
<dbReference type="Proteomes" id="UP000001052">
    <property type="component" value="Chromosome"/>
</dbReference>
<reference evidence="3" key="1">
    <citation type="submission" date="2009-09" db="EMBL/GenBank/DDBJ databases">
        <title>The complete chromosome of Desulfohalobium retbaense DSM 5692.</title>
        <authorList>
            <consortium name="US DOE Joint Genome Institute (JGI-PGF)"/>
            <person name="Lucas S."/>
            <person name="Copeland A."/>
            <person name="Lapidus A."/>
            <person name="Glavina del Rio T."/>
            <person name="Dalin E."/>
            <person name="Tice H."/>
            <person name="Bruce D."/>
            <person name="Goodwin L."/>
            <person name="Pitluck S."/>
            <person name="Kyrpides N."/>
            <person name="Mavromatis K."/>
            <person name="Ivanova N."/>
            <person name="Mikhailova N."/>
            <person name="Munk A.C."/>
            <person name="Brettin T."/>
            <person name="Detter J.C."/>
            <person name="Han C."/>
            <person name="Tapia R."/>
            <person name="Larimer F."/>
            <person name="Land M."/>
            <person name="Hauser L."/>
            <person name="Markowitz V."/>
            <person name="Cheng J.-F."/>
            <person name="Hugenholtz P."/>
            <person name="Woyke T."/>
            <person name="Wu D."/>
            <person name="Spring S."/>
            <person name="Klenk H.-P."/>
            <person name="Eisen J.A."/>
        </authorList>
    </citation>
    <scope>NUCLEOTIDE SEQUENCE [LARGE SCALE GENOMIC DNA]</scope>
    <source>
        <strain evidence="3">DSM 5692</strain>
    </source>
</reference>
<dbReference type="HOGENOM" id="CLU_107083_0_0_7"/>
<protein>
    <recommendedName>
        <fullName evidence="4">Nitrate reductase gamma subunit</fullName>
    </recommendedName>
</protein>